<reference evidence="1" key="1">
    <citation type="submission" date="2019-08" db="EMBL/GenBank/DDBJ databases">
        <authorList>
            <person name="Kucharzyk K."/>
            <person name="Murdoch R.W."/>
            <person name="Higgins S."/>
            <person name="Loffler F."/>
        </authorList>
    </citation>
    <scope>NUCLEOTIDE SEQUENCE</scope>
</reference>
<dbReference type="Gene3D" id="3.50.50.60">
    <property type="entry name" value="FAD/NAD(P)-binding domain"/>
    <property type="match status" value="1"/>
</dbReference>
<evidence type="ECO:0008006" key="2">
    <source>
        <dbReference type="Google" id="ProtNLM"/>
    </source>
</evidence>
<dbReference type="SUPFAM" id="SSF51971">
    <property type="entry name" value="Nucleotide-binding domain"/>
    <property type="match status" value="1"/>
</dbReference>
<accession>A0A645GIQ7</accession>
<dbReference type="EMBL" id="VSSQ01076406">
    <property type="protein sequence ID" value="MPN26767.1"/>
    <property type="molecule type" value="Genomic_DNA"/>
</dbReference>
<dbReference type="AlphaFoldDB" id="A0A645GIQ7"/>
<protein>
    <recommendedName>
        <fullName evidence="2">Amine oxidase domain-containing protein</fullName>
    </recommendedName>
</protein>
<sequence>MDILGTYWLYKLPNVSYEQTLKSCQEHQFYGVMPAHSSFYYPIKYGYGEVYLRMAAFLGEHIHTNYTVTDFDWKNRVVNNEYQAECIINTLPWQELSNAFPQEIKNEIKNLLYTSVDVDYYDEDYNHHTQMTYFADETLPYHRIIYRKEFIQSEDVRGYWTEANSKIGCKKGKLSYTNKYAYPINTINKPASAEKVKLWAEKQKILSIGRWGDWQYHNSDVVMQQGIDLAKKLLK</sequence>
<proteinExistence type="predicted"/>
<dbReference type="InterPro" id="IPR036188">
    <property type="entry name" value="FAD/NAD-bd_sf"/>
</dbReference>
<name>A0A645GIQ7_9ZZZZ</name>
<gene>
    <name evidence="1" type="ORF">SDC9_174192</name>
</gene>
<comment type="caution">
    <text evidence="1">The sequence shown here is derived from an EMBL/GenBank/DDBJ whole genome shotgun (WGS) entry which is preliminary data.</text>
</comment>
<evidence type="ECO:0000313" key="1">
    <source>
        <dbReference type="EMBL" id="MPN26767.1"/>
    </source>
</evidence>
<organism evidence="1">
    <name type="scientific">bioreactor metagenome</name>
    <dbReference type="NCBI Taxonomy" id="1076179"/>
    <lineage>
        <taxon>unclassified sequences</taxon>
        <taxon>metagenomes</taxon>
        <taxon>ecological metagenomes</taxon>
    </lineage>
</organism>